<name>I1TIG9_DAUCS</name>
<geneLocation type="mitochondrion" evidence="2"/>
<evidence type="ECO:0000313" key="2">
    <source>
        <dbReference type="EMBL" id="AEY81199.1"/>
    </source>
</evidence>
<dbReference type="OrthoDB" id="1934635at2759"/>
<feature type="region of interest" description="Disordered" evidence="1">
    <location>
        <begin position="86"/>
        <end position="130"/>
    </location>
</feature>
<gene>
    <name evidence="2" type="primary">orf55</name>
</gene>
<proteinExistence type="predicted"/>
<dbReference type="EMBL" id="JQ248574">
    <property type="protein sequence ID" value="AEY81199.1"/>
    <property type="molecule type" value="Genomic_DNA"/>
</dbReference>
<evidence type="ECO:0000256" key="1">
    <source>
        <dbReference type="SAM" id="MobiDB-lite"/>
    </source>
</evidence>
<sequence>MTVAEYMQRFDELKTRSQIVEDPRHTLARFKSGLRFDIRKELLRQPLSSVEHGFQVALDMEEYLRVPTVKKITYQAGEIAAKRLTDGNRTARTSPTKPSLQVEQEEQLQEEGAENEEDEENPEFNADDLVDSDVDTSLAMVVRLSLPQRLRSKIGREQPSFKHLSPAAKNYGSWSWMVGVA</sequence>
<dbReference type="AlphaFoldDB" id="I1TIG9"/>
<accession>I1TIG9</accession>
<keyword evidence="2" id="KW-0496">Mitochondrion</keyword>
<protein>
    <submittedName>
        <fullName evidence="2">Orf55</fullName>
    </submittedName>
</protein>
<feature type="compositionally biased region" description="Acidic residues" evidence="1">
    <location>
        <begin position="103"/>
        <end position="130"/>
    </location>
</feature>
<feature type="compositionally biased region" description="Polar residues" evidence="1">
    <location>
        <begin position="87"/>
        <end position="102"/>
    </location>
</feature>
<reference evidence="2" key="1">
    <citation type="journal article" date="2012" name="BMC Plant Biol.">
        <title>De novo assembly of the carrot mitochondrial genome using next generation sequencing of whole genomic DNA provides first evidence of DNA transfer into an angiosperm plastid genome.</title>
        <authorList>
            <person name="Iorizzo M."/>
            <person name="Senalik D."/>
            <person name="Szklarczyk M."/>
            <person name="Grzebelus D."/>
            <person name="Spooner D."/>
            <person name="Simon P."/>
        </authorList>
    </citation>
    <scope>NUCLEOTIDE SEQUENCE</scope>
    <source>
        <tissue evidence="2">Leaf</tissue>
    </source>
</reference>
<organism evidence="2">
    <name type="scientific">Daucus carota subsp. sativus</name>
    <name type="common">Carrot</name>
    <dbReference type="NCBI Taxonomy" id="79200"/>
    <lineage>
        <taxon>Eukaryota</taxon>
        <taxon>Viridiplantae</taxon>
        <taxon>Streptophyta</taxon>
        <taxon>Embryophyta</taxon>
        <taxon>Tracheophyta</taxon>
        <taxon>Spermatophyta</taxon>
        <taxon>Magnoliopsida</taxon>
        <taxon>eudicotyledons</taxon>
        <taxon>Gunneridae</taxon>
        <taxon>Pentapetalae</taxon>
        <taxon>asterids</taxon>
        <taxon>campanulids</taxon>
        <taxon>Apiales</taxon>
        <taxon>Apiaceae</taxon>
        <taxon>Apioideae</taxon>
        <taxon>Scandiceae</taxon>
        <taxon>Daucinae</taxon>
        <taxon>Daucus</taxon>
        <taxon>Daucus sect. Daucus</taxon>
    </lineage>
</organism>